<dbReference type="EMBL" id="JGDB01000008">
    <property type="protein sequence ID" value="EXY93037.1"/>
    <property type="molecule type" value="Genomic_DNA"/>
</dbReference>
<dbReference type="Proteomes" id="UP000020773">
    <property type="component" value="Unassembled WGS sequence"/>
</dbReference>
<evidence type="ECO:0000256" key="1">
    <source>
        <dbReference type="SAM" id="Phobius"/>
    </source>
</evidence>
<dbReference type="GeneID" id="60366769"/>
<dbReference type="AlphaFoldDB" id="A0A015UEH6"/>
<dbReference type="EMBL" id="JGDB01000009">
    <property type="protein sequence ID" value="EXY92963.1"/>
    <property type="molecule type" value="Genomic_DNA"/>
</dbReference>
<dbReference type="EMBL" id="JGDB01000006">
    <property type="protein sequence ID" value="EXY93147.1"/>
    <property type="molecule type" value="Genomic_DNA"/>
</dbReference>
<organism evidence="4 5">
    <name type="scientific">Bacteroides fragilis str. 3998T(B)3</name>
    <dbReference type="NCBI Taxonomy" id="1339316"/>
    <lineage>
        <taxon>Bacteria</taxon>
        <taxon>Pseudomonadati</taxon>
        <taxon>Bacteroidota</taxon>
        <taxon>Bacteroidia</taxon>
        <taxon>Bacteroidales</taxon>
        <taxon>Bacteroidaceae</taxon>
        <taxon>Bacteroides</taxon>
    </lineage>
</organism>
<protein>
    <submittedName>
        <fullName evidence="4">Putative membrane protein</fullName>
    </submittedName>
</protein>
<name>A0A015UEH6_BACFG</name>
<gene>
    <name evidence="4" type="ORF">M125_0188</name>
    <name evidence="3" type="ORF">M125_0280</name>
    <name evidence="2" type="ORF">M125_0367</name>
</gene>
<accession>A0A015UEH6</accession>
<keyword evidence="1" id="KW-1133">Transmembrane helix</keyword>
<evidence type="ECO:0000313" key="3">
    <source>
        <dbReference type="EMBL" id="EXY93037.1"/>
    </source>
</evidence>
<keyword evidence="1" id="KW-0472">Membrane</keyword>
<proteinExistence type="predicted"/>
<dbReference type="PATRIC" id="fig|1339316.3.peg.189"/>
<sequence length="64" mass="7387">MKNKLKTAFTLLVYIAVTVGIYALICHLNHQPFDDLRILYAVLIGCVAYLPRHLMVRKSRKSQK</sequence>
<dbReference type="RefSeq" id="WP_005783641.1">
    <property type="nucleotide sequence ID" value="NZ_JGDB01000006.1"/>
</dbReference>
<comment type="caution">
    <text evidence="4">The sequence shown here is derived from an EMBL/GenBank/DDBJ whole genome shotgun (WGS) entry which is preliminary data.</text>
</comment>
<reference evidence="4 5" key="1">
    <citation type="submission" date="2014-02" db="EMBL/GenBank/DDBJ databases">
        <authorList>
            <person name="Sears C."/>
            <person name="Carroll K."/>
            <person name="Sack B.R."/>
            <person name="Qadri F."/>
            <person name="Myers L.L."/>
            <person name="Chung G.-T."/>
            <person name="Escheverria P."/>
            <person name="Fraser C.M."/>
            <person name="Sadzewicz L."/>
            <person name="Shefchek K.A."/>
            <person name="Tallon L."/>
            <person name="Das S.P."/>
            <person name="Daugherty S."/>
            <person name="Mongodin E.F."/>
        </authorList>
    </citation>
    <scope>NUCLEOTIDE SEQUENCE [LARGE SCALE GENOMIC DNA]</scope>
    <source>
        <strain evidence="4">3998T</strain>
        <strain evidence="5">3998T(B)3</strain>
    </source>
</reference>
<feature type="transmembrane region" description="Helical" evidence="1">
    <location>
        <begin position="37"/>
        <end position="55"/>
    </location>
</feature>
<keyword evidence="1" id="KW-0812">Transmembrane</keyword>
<feature type="transmembrane region" description="Helical" evidence="1">
    <location>
        <begin position="7"/>
        <end position="25"/>
    </location>
</feature>
<evidence type="ECO:0000313" key="2">
    <source>
        <dbReference type="EMBL" id="EXY92963.1"/>
    </source>
</evidence>
<evidence type="ECO:0000313" key="5">
    <source>
        <dbReference type="Proteomes" id="UP000020773"/>
    </source>
</evidence>
<evidence type="ECO:0000313" key="4">
    <source>
        <dbReference type="EMBL" id="EXY93147.1"/>
    </source>
</evidence>